<organism evidence="1">
    <name type="scientific">hydrothermal vent metagenome</name>
    <dbReference type="NCBI Taxonomy" id="652676"/>
    <lineage>
        <taxon>unclassified sequences</taxon>
        <taxon>metagenomes</taxon>
        <taxon>ecological metagenomes</taxon>
    </lineage>
</organism>
<proteinExistence type="predicted"/>
<name>A0A3B1B8K1_9ZZZZ</name>
<evidence type="ECO:0000313" key="1">
    <source>
        <dbReference type="EMBL" id="VAX08314.1"/>
    </source>
</evidence>
<dbReference type="InterPro" id="IPR001646">
    <property type="entry name" value="5peptide_repeat"/>
</dbReference>
<sequence>MSTVPEIKSDPIYQLLRTEKIAEFNERTAQGESCDLRSSDFRGIDLRGLNASGLDLRDCYFRQADLRGIDFREALMEGSNIAGAKISGAYFPPELSADELTLSLLHGTRMRYC</sequence>
<dbReference type="InterPro" id="IPR016933">
    <property type="entry name" value="UCP029688_pentapep"/>
</dbReference>
<dbReference type="SUPFAM" id="SSF141571">
    <property type="entry name" value="Pentapeptide repeat-like"/>
    <property type="match status" value="1"/>
</dbReference>
<dbReference type="EMBL" id="UOFX01000035">
    <property type="protein sequence ID" value="VAX08314.1"/>
    <property type="molecule type" value="Genomic_DNA"/>
</dbReference>
<dbReference type="AlphaFoldDB" id="A0A3B1B8K1"/>
<accession>A0A3B1B8K1</accession>
<dbReference type="Gene3D" id="2.160.20.80">
    <property type="entry name" value="E3 ubiquitin-protein ligase SopA"/>
    <property type="match status" value="1"/>
</dbReference>
<reference evidence="1" key="1">
    <citation type="submission" date="2018-06" db="EMBL/GenBank/DDBJ databases">
        <authorList>
            <person name="Zhirakovskaya E."/>
        </authorList>
    </citation>
    <scope>NUCLEOTIDE SEQUENCE</scope>
</reference>
<gene>
    <name evidence="1" type="ORF">MNBD_GAMMA26-528</name>
</gene>
<protein>
    <submittedName>
        <fullName evidence="1">Pentapeptide repeat family protein</fullName>
    </submittedName>
</protein>
<dbReference type="Pfam" id="PF00805">
    <property type="entry name" value="Pentapeptide"/>
    <property type="match status" value="1"/>
</dbReference>
<dbReference type="PIRSF" id="PIRSF029688">
    <property type="entry name" value="UCP29688_pentapep"/>
    <property type="match status" value="1"/>
</dbReference>